<feature type="compositionally biased region" description="Polar residues" evidence="1">
    <location>
        <begin position="178"/>
        <end position="187"/>
    </location>
</feature>
<dbReference type="InterPro" id="IPR035240">
    <property type="entry name" value="SprT_Zn_ribbon"/>
</dbReference>
<gene>
    <name evidence="3" type="primary">gcna</name>
</gene>
<reference evidence="3" key="3">
    <citation type="submission" date="2025-09" db="UniProtKB">
        <authorList>
            <consortium name="Ensembl"/>
        </authorList>
    </citation>
    <scope>IDENTIFICATION</scope>
</reference>
<evidence type="ECO:0000256" key="1">
    <source>
        <dbReference type="SAM" id="MobiDB-lite"/>
    </source>
</evidence>
<dbReference type="Proteomes" id="UP000472267">
    <property type="component" value="Chromosome 2"/>
</dbReference>
<evidence type="ECO:0000313" key="4">
    <source>
        <dbReference type="Proteomes" id="UP000472267"/>
    </source>
</evidence>
<evidence type="ECO:0000313" key="3">
    <source>
        <dbReference type="Ensembl" id="ENSSFAP00005045846.1"/>
    </source>
</evidence>
<keyword evidence="4" id="KW-1185">Reference proteome</keyword>
<feature type="region of interest" description="Disordered" evidence="1">
    <location>
        <begin position="43"/>
        <end position="67"/>
    </location>
</feature>
<dbReference type="OMA" id="VDMSVTW"/>
<name>A0A672IVD8_SALFA</name>
<dbReference type="PANTHER" id="PTHR23099:SF0">
    <property type="entry name" value="GERM CELL NUCLEAR ACIDIC PROTEIN"/>
    <property type="match status" value="1"/>
</dbReference>
<dbReference type="SMART" id="SM00731">
    <property type="entry name" value="SprT"/>
    <property type="match status" value="1"/>
</dbReference>
<dbReference type="Pfam" id="PF17283">
    <property type="entry name" value="Zn_ribbon_SprT"/>
    <property type="match status" value="1"/>
</dbReference>
<reference evidence="3" key="1">
    <citation type="submission" date="2019-06" db="EMBL/GenBank/DDBJ databases">
        <authorList>
            <consortium name="Wellcome Sanger Institute Data Sharing"/>
        </authorList>
    </citation>
    <scope>NUCLEOTIDE SEQUENCE [LARGE SCALE GENOMIC DNA]</scope>
</reference>
<dbReference type="PANTHER" id="PTHR23099">
    <property type="entry name" value="TRANSCRIPTIONAL REGULATOR"/>
    <property type="match status" value="1"/>
</dbReference>
<dbReference type="GO" id="GO:0005634">
    <property type="term" value="C:nucleus"/>
    <property type="evidence" value="ECO:0007669"/>
    <property type="project" value="TreeGrafter"/>
</dbReference>
<dbReference type="InParanoid" id="A0A672IVD8"/>
<feature type="domain" description="SprT-like" evidence="2">
    <location>
        <begin position="246"/>
        <end position="403"/>
    </location>
</feature>
<sequence>SSFIKVLQRMKTPVTQPKKISSGSEDSLKNFIVDDNSSDDDFIAPKSSFKGNPNLFPMKTPTAEPPLRRPLFQFNSPVFISDDEDDDDDNIVIRSTWRTRTSKPKKNSSSAFFQFPSKTETVTASPKRTLSAPTALCDSDSSEEEFTSLLDRLKKKNVIASSQCTPVQTKGSSVKAGTKSSKPSVETPQPLKKPGKSSLLRPVVSQTEPRQPATSRVGLCKNTGSFLESLSNPSSVYVVSFKRNKEELTGKLYKLYNTTVFDSKLPVDMSVTWNKKMRKTAGYCVTGQERGGGKRYARIELSEKVCDSADRLRDTLIHEMCHAATWLINNVRDGHGSFWKLYARKATLVHPELPMVTRCHSYDINYKYQYQCTRCQNKIGRHSKSLDTQRFVCALCKGQLVLLTPSNPRGATPFAKFVKENYGNVRQELAGQSHAEVMRKLSADFASKTKLSES</sequence>
<accession>A0A672IVD8</accession>
<feature type="compositionally biased region" description="Polar residues" evidence="1">
    <location>
        <begin position="204"/>
        <end position="214"/>
    </location>
</feature>
<protein>
    <submittedName>
        <fullName evidence="3">Germ cell nuclear acidic peptidase</fullName>
    </submittedName>
</protein>
<feature type="region of interest" description="Disordered" evidence="1">
    <location>
        <begin position="164"/>
        <end position="217"/>
    </location>
</feature>
<evidence type="ECO:0000259" key="2">
    <source>
        <dbReference type="SMART" id="SM00731"/>
    </source>
</evidence>
<dbReference type="Ensembl" id="ENSSFAT00005047424.1">
    <property type="protein sequence ID" value="ENSSFAP00005045846.1"/>
    <property type="gene ID" value="ENSSFAG00005022410.1"/>
</dbReference>
<organism evidence="3 4">
    <name type="scientific">Salarias fasciatus</name>
    <name type="common">Jewelled blenny</name>
    <name type="synonym">Blennius fasciatus</name>
    <dbReference type="NCBI Taxonomy" id="181472"/>
    <lineage>
        <taxon>Eukaryota</taxon>
        <taxon>Metazoa</taxon>
        <taxon>Chordata</taxon>
        <taxon>Craniata</taxon>
        <taxon>Vertebrata</taxon>
        <taxon>Euteleostomi</taxon>
        <taxon>Actinopterygii</taxon>
        <taxon>Neopterygii</taxon>
        <taxon>Teleostei</taxon>
        <taxon>Neoteleostei</taxon>
        <taxon>Acanthomorphata</taxon>
        <taxon>Ovalentaria</taxon>
        <taxon>Blenniimorphae</taxon>
        <taxon>Blenniiformes</taxon>
        <taxon>Blennioidei</taxon>
        <taxon>Blenniidae</taxon>
        <taxon>Salariinae</taxon>
        <taxon>Salarias</taxon>
    </lineage>
</organism>
<dbReference type="InterPro" id="IPR006640">
    <property type="entry name" value="SprT-like_domain"/>
</dbReference>
<dbReference type="GO" id="GO:0006974">
    <property type="term" value="P:DNA damage response"/>
    <property type="evidence" value="ECO:0007669"/>
    <property type="project" value="UniProtKB-ARBA"/>
</dbReference>
<reference evidence="3" key="2">
    <citation type="submission" date="2025-08" db="UniProtKB">
        <authorList>
            <consortium name="Ensembl"/>
        </authorList>
    </citation>
    <scope>IDENTIFICATION</scope>
</reference>
<proteinExistence type="predicted"/>
<dbReference type="Pfam" id="PF10263">
    <property type="entry name" value="SprT-like"/>
    <property type="match status" value="1"/>
</dbReference>
<dbReference type="AlphaFoldDB" id="A0A672IVD8"/>